<keyword evidence="2" id="KW-0812">Transmembrane</keyword>
<evidence type="ECO:0000313" key="3">
    <source>
        <dbReference type="EMBL" id="NYH93209.1"/>
    </source>
</evidence>
<feature type="region of interest" description="Disordered" evidence="1">
    <location>
        <begin position="76"/>
        <end position="147"/>
    </location>
</feature>
<dbReference type="EMBL" id="JACBZH010000001">
    <property type="protein sequence ID" value="NYH93209.1"/>
    <property type="molecule type" value="Genomic_DNA"/>
</dbReference>
<feature type="compositionally biased region" description="Basic residues" evidence="1">
    <location>
        <begin position="105"/>
        <end position="114"/>
    </location>
</feature>
<dbReference type="Proteomes" id="UP000579605">
    <property type="component" value="Unassembled WGS sequence"/>
</dbReference>
<dbReference type="AlphaFoldDB" id="A0A852ZV63"/>
<proteinExistence type="predicted"/>
<comment type="caution">
    <text evidence="3">The sequence shown here is derived from an EMBL/GenBank/DDBJ whole genome shotgun (WGS) entry which is preliminary data.</text>
</comment>
<organism evidence="3 4">
    <name type="scientific">Actinopolymorpha rutila</name>
    <dbReference type="NCBI Taxonomy" id="446787"/>
    <lineage>
        <taxon>Bacteria</taxon>
        <taxon>Bacillati</taxon>
        <taxon>Actinomycetota</taxon>
        <taxon>Actinomycetes</taxon>
        <taxon>Propionibacteriales</taxon>
        <taxon>Actinopolymorphaceae</taxon>
        <taxon>Actinopolymorpha</taxon>
    </lineage>
</organism>
<gene>
    <name evidence="3" type="ORF">F4554_005847</name>
</gene>
<feature type="compositionally biased region" description="Basic and acidic residues" evidence="1">
    <location>
        <begin position="94"/>
        <end position="104"/>
    </location>
</feature>
<sequence>MRVTRGIGAAGVFLLATVLMIVSLVCCVTVVLLPLGIPLALFAVRLYGKGTKMLLPRPQEVQRGLHKLWGRKTKKVRKDTASEVKGARKRFRKARDNAGDEVRGARKGIRKARRNAGDQLEGAAKSARKSRRNAGRRVRKLRKSANI</sequence>
<name>A0A852ZV63_9ACTN</name>
<keyword evidence="2" id="KW-0472">Membrane</keyword>
<keyword evidence="2" id="KW-1133">Transmembrane helix</keyword>
<accession>A0A852ZV63</accession>
<dbReference type="RefSeq" id="WP_179790766.1">
    <property type="nucleotide sequence ID" value="NZ_BAAARR010000036.1"/>
</dbReference>
<evidence type="ECO:0000256" key="1">
    <source>
        <dbReference type="SAM" id="MobiDB-lite"/>
    </source>
</evidence>
<keyword evidence="4" id="KW-1185">Reference proteome</keyword>
<feature type="compositionally biased region" description="Basic residues" evidence="1">
    <location>
        <begin position="126"/>
        <end position="147"/>
    </location>
</feature>
<reference evidence="3 4" key="1">
    <citation type="submission" date="2020-07" db="EMBL/GenBank/DDBJ databases">
        <title>Sequencing the genomes of 1000 actinobacteria strains.</title>
        <authorList>
            <person name="Klenk H.-P."/>
        </authorList>
    </citation>
    <scope>NUCLEOTIDE SEQUENCE [LARGE SCALE GENOMIC DNA]</scope>
    <source>
        <strain evidence="3 4">DSM 18448</strain>
    </source>
</reference>
<feature type="transmembrane region" description="Helical" evidence="2">
    <location>
        <begin position="12"/>
        <end position="44"/>
    </location>
</feature>
<protein>
    <submittedName>
        <fullName evidence="3">Uncharacterized protein</fullName>
    </submittedName>
</protein>
<evidence type="ECO:0000256" key="2">
    <source>
        <dbReference type="SAM" id="Phobius"/>
    </source>
</evidence>
<evidence type="ECO:0000313" key="4">
    <source>
        <dbReference type="Proteomes" id="UP000579605"/>
    </source>
</evidence>